<name>A0AAU7PR61_9FIRM</name>
<protein>
    <recommendedName>
        <fullName evidence="2">Carboxypeptidase regulatory-like domain-containing protein</fullName>
    </recommendedName>
</protein>
<sequence>MSGYTEIILSPKHFKNRDILKTTITIEKSDEVLLTGTIYNSRRQALEGAVVRVIKITGEKQKVNKGYVITNQSGEFAIAVEKDKCACYQLDIYEPLITT</sequence>
<reference evidence="1" key="1">
    <citation type="submission" date="2024-06" db="EMBL/GenBank/DDBJ databases">
        <title>Lacrimispora cavernae sp. nov., a novel anaerobe isolated from bat guano pile inside a cave.</title>
        <authorList>
            <person name="Miller S.L."/>
            <person name="Lu N."/>
            <person name="King J."/>
            <person name="Sankaranarayanan K."/>
            <person name="Lawson P.A."/>
        </authorList>
    </citation>
    <scope>NUCLEOTIDE SEQUENCE</scope>
    <source>
        <strain evidence="1">BS-2</strain>
    </source>
</reference>
<organism evidence="1">
    <name type="scientific">Lacrimispora sp. BS-2</name>
    <dbReference type="NCBI Taxonomy" id="3151850"/>
    <lineage>
        <taxon>Bacteria</taxon>
        <taxon>Bacillati</taxon>
        <taxon>Bacillota</taxon>
        <taxon>Clostridia</taxon>
        <taxon>Lachnospirales</taxon>
        <taxon>Lachnospiraceae</taxon>
        <taxon>Lacrimispora</taxon>
    </lineage>
</organism>
<accession>A0AAU7PR61</accession>
<evidence type="ECO:0008006" key="2">
    <source>
        <dbReference type="Google" id="ProtNLM"/>
    </source>
</evidence>
<proteinExistence type="predicted"/>
<gene>
    <name evidence="1" type="ORF">ABFV83_02520</name>
</gene>
<dbReference type="EMBL" id="CP157940">
    <property type="protein sequence ID" value="XBS54689.1"/>
    <property type="molecule type" value="Genomic_DNA"/>
</dbReference>
<dbReference type="RefSeq" id="WP_349947381.1">
    <property type="nucleotide sequence ID" value="NZ_CP157940.1"/>
</dbReference>
<evidence type="ECO:0000313" key="1">
    <source>
        <dbReference type="EMBL" id="XBS54689.1"/>
    </source>
</evidence>
<dbReference type="AlphaFoldDB" id="A0AAU7PR61"/>